<feature type="region of interest" description="Disordered" evidence="2">
    <location>
        <begin position="704"/>
        <end position="826"/>
    </location>
</feature>
<feature type="compositionally biased region" description="Low complexity" evidence="2">
    <location>
        <begin position="541"/>
        <end position="558"/>
    </location>
</feature>
<feature type="compositionally biased region" description="Polar residues" evidence="2">
    <location>
        <begin position="133"/>
        <end position="174"/>
    </location>
</feature>
<feature type="compositionally biased region" description="Polar residues" evidence="2">
    <location>
        <begin position="222"/>
        <end position="245"/>
    </location>
</feature>
<feature type="compositionally biased region" description="Low complexity" evidence="2">
    <location>
        <begin position="25"/>
        <end position="56"/>
    </location>
</feature>
<protein>
    <submittedName>
        <fullName evidence="3">Uncharacterized protein</fullName>
    </submittedName>
</protein>
<organism evidence="3 4">
    <name type="scientific">Phanerochaete sordida</name>
    <dbReference type="NCBI Taxonomy" id="48140"/>
    <lineage>
        <taxon>Eukaryota</taxon>
        <taxon>Fungi</taxon>
        <taxon>Dikarya</taxon>
        <taxon>Basidiomycota</taxon>
        <taxon>Agaricomycotina</taxon>
        <taxon>Agaricomycetes</taxon>
        <taxon>Polyporales</taxon>
        <taxon>Phanerochaetaceae</taxon>
        <taxon>Phanerochaete</taxon>
    </lineage>
</organism>
<dbReference type="Proteomes" id="UP000703269">
    <property type="component" value="Unassembled WGS sequence"/>
</dbReference>
<feature type="region of interest" description="Disordered" evidence="2">
    <location>
        <begin position="1"/>
        <end position="333"/>
    </location>
</feature>
<evidence type="ECO:0000313" key="3">
    <source>
        <dbReference type="EMBL" id="GJE94345.1"/>
    </source>
</evidence>
<feature type="compositionally biased region" description="Low complexity" evidence="2">
    <location>
        <begin position="246"/>
        <end position="322"/>
    </location>
</feature>
<dbReference type="AlphaFoldDB" id="A0A9P3LGH9"/>
<keyword evidence="1" id="KW-0175">Coiled coil</keyword>
<feature type="compositionally biased region" description="Low complexity" evidence="2">
    <location>
        <begin position="874"/>
        <end position="883"/>
    </location>
</feature>
<feature type="compositionally biased region" description="Low complexity" evidence="2">
    <location>
        <begin position="750"/>
        <end position="771"/>
    </location>
</feature>
<comment type="caution">
    <text evidence="3">The sequence shown here is derived from an EMBL/GenBank/DDBJ whole genome shotgun (WGS) entry which is preliminary data.</text>
</comment>
<evidence type="ECO:0000256" key="2">
    <source>
        <dbReference type="SAM" id="MobiDB-lite"/>
    </source>
</evidence>
<feature type="compositionally biased region" description="Low complexity" evidence="2">
    <location>
        <begin position="622"/>
        <end position="653"/>
    </location>
</feature>
<proteinExistence type="predicted"/>
<gene>
    <name evidence="3" type="ORF">PsYK624_105140</name>
</gene>
<evidence type="ECO:0000313" key="4">
    <source>
        <dbReference type="Proteomes" id="UP000703269"/>
    </source>
</evidence>
<feature type="compositionally biased region" description="Polar residues" evidence="2">
    <location>
        <begin position="1"/>
        <end position="24"/>
    </location>
</feature>
<keyword evidence="4" id="KW-1185">Reference proteome</keyword>
<reference evidence="3 4" key="1">
    <citation type="submission" date="2021-08" db="EMBL/GenBank/DDBJ databases">
        <title>Draft Genome Sequence of Phanerochaete sordida strain YK-624.</title>
        <authorList>
            <person name="Mori T."/>
            <person name="Dohra H."/>
            <person name="Suzuki T."/>
            <person name="Kawagishi H."/>
            <person name="Hirai H."/>
        </authorList>
    </citation>
    <scope>NUCLEOTIDE SEQUENCE [LARGE SCALE GENOMIC DNA]</scope>
    <source>
        <strain evidence="3 4">YK-624</strain>
    </source>
</reference>
<feature type="compositionally biased region" description="Low complexity" evidence="2">
    <location>
        <begin position="175"/>
        <end position="220"/>
    </location>
</feature>
<dbReference type="OrthoDB" id="2757368at2759"/>
<sequence>MSAQQSAAGPSHATLQTTQRVPLNQLQQQQQLHSRNPAQIYNYQQQQQVAAARNGQPQPIPRRHSYAQPNQPHQVQQDPAISQSSSAPHVPTLRSATFPTLANPPANVIDLTMNGAGHTPTASPSSSRPTSANYPPQASSTHPQSPSAFYNPAYQYQASPMSQTSHQFGQPSIPTYTQQTARTATDATAARYTVQTHQPAYQPQQASFSPASSSHAFHQPTRPAQAQRQSSLHQPLPQVTSHAQNQPTAQPRPSQTQPQQRAPLQQQQQLQQQSQQQRPQPQPQSHPQSLAPSLSRPQPQVQPQSQQQSTQQAQAQQSGEQPNTRVPPPSTHARAHAMSVLQATGSYLEHAYRAGVLLVAHEFDKLNENMTALTTENKRLVAENTRLTDAHKEADEERGWLRQERHRLLEDVAKAQQQPVLESGDESEREVKKRLLEMCQVFEAAAKHAAAENAKLKKANEGLVRLLYLSRSPNTSLVPEADLALVPVGPYSAPKGMVDALKEAIVQEYEEKLATGLAERQKLAQRSAMLESLLRIEKDAPAAQPAAGPSTSTTTAPAVPLQPTADGPITRPASTSFVLPASLSRRRTPPDERRSASEQPSSQRTDAPAPSVHSIPTPPRTATPLDAPDAAAASPAPDASPAPVASSAPVASAEPIVKAEPVDEERRWPWAAGEIIDLTGLDTPPRMPSVDLGALELQLARELTQVAEGPEGERKRSLSSAPEDEDGCRKRARLDGGGEEGGGDGGGQEQGALPQPGEAPTAGAGAQQAGEDAMQIDASSEAPQPAIATIELPAGLPAFHDPLVSPGSPKAADGPAASVSSHPLDATPDAQVSAALDIVHPSEPLAGASNLLPADSPLPAADAGAAEPMVVDGAPAPDAAPQAEDTGTVPGAPVKDEPDSSPARRPSEKRLGIRHFDLVYHTSKTEMTCRMCYKRKEDMDPNWRVQRFPISAPWPALERHCMEVHPVGYESLINLSTSTLVETRERLLALDHAGAHKR</sequence>
<evidence type="ECO:0000256" key="1">
    <source>
        <dbReference type="SAM" id="Coils"/>
    </source>
</evidence>
<feature type="coiled-coil region" evidence="1">
    <location>
        <begin position="363"/>
        <end position="397"/>
    </location>
</feature>
<feature type="region of interest" description="Disordered" evidence="2">
    <location>
        <begin position="540"/>
        <end position="665"/>
    </location>
</feature>
<feature type="compositionally biased region" description="Low complexity" evidence="2">
    <location>
        <begin position="119"/>
        <end position="132"/>
    </location>
</feature>
<feature type="compositionally biased region" description="Polar residues" evidence="2">
    <location>
        <begin position="67"/>
        <end position="87"/>
    </location>
</feature>
<feature type="region of interest" description="Disordered" evidence="2">
    <location>
        <begin position="870"/>
        <end position="908"/>
    </location>
</feature>
<name>A0A9P3LGH9_9APHY</name>
<accession>A0A9P3LGH9</accession>
<dbReference type="EMBL" id="BPQB01000039">
    <property type="protein sequence ID" value="GJE94345.1"/>
    <property type="molecule type" value="Genomic_DNA"/>
</dbReference>
<feature type="compositionally biased region" description="Basic and acidic residues" evidence="2">
    <location>
        <begin position="727"/>
        <end position="736"/>
    </location>
</feature>